<keyword evidence="1" id="KW-1133">Transmembrane helix</keyword>
<protein>
    <recommendedName>
        <fullName evidence="4">MARVEL domain-containing protein</fullName>
    </recommendedName>
</protein>
<reference evidence="2 3" key="1">
    <citation type="submission" date="2015-01" db="EMBL/GenBank/DDBJ databases">
        <title>The Genome Sequence of Exophiala sideris CBS121828.</title>
        <authorList>
            <consortium name="The Broad Institute Genomics Platform"/>
            <person name="Cuomo C."/>
            <person name="de Hoog S."/>
            <person name="Gorbushina A."/>
            <person name="Stielow B."/>
            <person name="Teixiera M."/>
            <person name="Abouelleil A."/>
            <person name="Chapman S.B."/>
            <person name="Priest M."/>
            <person name="Young S.K."/>
            <person name="Wortman J."/>
            <person name="Nusbaum C."/>
            <person name="Birren B."/>
        </authorList>
    </citation>
    <scope>NUCLEOTIDE SEQUENCE [LARGE SCALE GENOMIC DNA]</scope>
    <source>
        <strain evidence="2 3">CBS 121828</strain>
    </source>
</reference>
<name>A0A0D1VMA0_9EURO</name>
<organism evidence="2 3">
    <name type="scientific">Exophiala sideris</name>
    <dbReference type="NCBI Taxonomy" id="1016849"/>
    <lineage>
        <taxon>Eukaryota</taxon>
        <taxon>Fungi</taxon>
        <taxon>Dikarya</taxon>
        <taxon>Ascomycota</taxon>
        <taxon>Pezizomycotina</taxon>
        <taxon>Eurotiomycetes</taxon>
        <taxon>Chaetothyriomycetidae</taxon>
        <taxon>Chaetothyriales</taxon>
        <taxon>Herpotrichiellaceae</taxon>
        <taxon>Exophiala</taxon>
    </lineage>
</organism>
<dbReference type="HOGENOM" id="CLU_096567_3_0_1"/>
<dbReference type="AlphaFoldDB" id="A0A0D1VMA0"/>
<evidence type="ECO:0000313" key="2">
    <source>
        <dbReference type="EMBL" id="KIV77100.1"/>
    </source>
</evidence>
<proteinExistence type="predicted"/>
<feature type="transmembrane region" description="Helical" evidence="1">
    <location>
        <begin position="12"/>
        <end position="34"/>
    </location>
</feature>
<dbReference type="OrthoDB" id="5363290at2759"/>
<gene>
    <name evidence="2" type="ORF">PV11_08932</name>
</gene>
<dbReference type="PANTHER" id="PTHR42083:SF1">
    <property type="entry name" value="MARVEL DOMAIN-CONTAINING PROTEIN"/>
    <property type="match status" value="1"/>
</dbReference>
<keyword evidence="1" id="KW-0812">Transmembrane</keyword>
<accession>A0A0D1VMA0</accession>
<keyword evidence="1" id="KW-0472">Membrane</keyword>
<evidence type="ECO:0000256" key="1">
    <source>
        <dbReference type="SAM" id="Phobius"/>
    </source>
</evidence>
<dbReference type="SUPFAM" id="SSF81340">
    <property type="entry name" value="Clc chloride channel"/>
    <property type="match status" value="1"/>
</dbReference>
<sequence>MVAIPSFRKSNLLNLLLRTGQLIIGLSIIGLYGVDLNRAHREDKYTDGKWVFAVVCGTLAAVTAIIYGLVSAFLSYNRVALLFAWDFVMMILFAALSGIFGSMFMHEAVEMEWGIHRMKVAVGFDLAGLVLWFITGCLGLWWTLAERRGAGKVSPRGKA</sequence>
<dbReference type="EMBL" id="KN846954">
    <property type="protein sequence ID" value="KIV77100.1"/>
    <property type="molecule type" value="Genomic_DNA"/>
</dbReference>
<evidence type="ECO:0000313" key="3">
    <source>
        <dbReference type="Proteomes" id="UP000053599"/>
    </source>
</evidence>
<dbReference type="Proteomes" id="UP000053599">
    <property type="component" value="Unassembled WGS sequence"/>
</dbReference>
<evidence type="ECO:0008006" key="4">
    <source>
        <dbReference type="Google" id="ProtNLM"/>
    </source>
</evidence>
<dbReference type="InterPro" id="IPR014743">
    <property type="entry name" value="Cl-channel_core"/>
</dbReference>
<dbReference type="PANTHER" id="PTHR42083">
    <property type="entry name" value="MARVEL DOMAIN-CONTAINING PROTEIN"/>
    <property type="match status" value="1"/>
</dbReference>
<feature type="transmembrane region" description="Helical" evidence="1">
    <location>
        <begin position="82"/>
        <end position="106"/>
    </location>
</feature>
<feature type="transmembrane region" description="Helical" evidence="1">
    <location>
        <begin position="126"/>
        <end position="144"/>
    </location>
</feature>
<feature type="transmembrane region" description="Helical" evidence="1">
    <location>
        <begin position="50"/>
        <end position="70"/>
    </location>
</feature>